<keyword evidence="2" id="KW-0808">Transferase</keyword>
<dbReference type="Gene3D" id="3.40.50.880">
    <property type="match status" value="1"/>
</dbReference>
<evidence type="ECO:0000256" key="1">
    <source>
        <dbReference type="ARBA" id="ARBA00022898"/>
    </source>
</evidence>
<dbReference type="Pfam" id="PF01174">
    <property type="entry name" value="SNO"/>
    <property type="match status" value="1"/>
</dbReference>
<keyword evidence="1" id="KW-0663">Pyridoxal phosphate</keyword>
<dbReference type="InterPro" id="IPR002161">
    <property type="entry name" value="PdxT/SNO"/>
</dbReference>
<dbReference type="SUPFAM" id="SSF52317">
    <property type="entry name" value="Class I glutamine amidotransferase-like"/>
    <property type="match status" value="1"/>
</dbReference>
<dbReference type="PROSITE" id="PS51130">
    <property type="entry name" value="PDXT_SNO_2"/>
    <property type="match status" value="1"/>
</dbReference>
<sequence length="37" mass="4393">MNNQIVAAQEKNMLVTSFHPELTNDLRLHQYFINMCK</sequence>
<accession>A0ABN0B7K7</accession>
<dbReference type="EC" id="2.6.-.-" evidence="2"/>
<name>A0ABN0B7K7_9STRE</name>
<proteinExistence type="predicted"/>
<evidence type="ECO:0000313" key="2">
    <source>
        <dbReference type="EMBL" id="EFO55257.1"/>
    </source>
</evidence>
<comment type="caution">
    <text evidence="2">The sequence shown here is derived from an EMBL/GenBank/DDBJ whole genome shotgun (WGS) entry which is preliminary data.</text>
</comment>
<gene>
    <name evidence="2" type="ORF">SIN_0028</name>
</gene>
<reference evidence="2" key="1">
    <citation type="submission" date="2010-09" db="EMBL/GenBank/DDBJ databases">
        <authorList>
            <person name="Daugherty S.C."/>
            <person name="Kilian M."/>
            <person name="Tettelin H."/>
        </authorList>
    </citation>
    <scope>NUCLEOTIDE SEQUENCE [LARGE SCALE GENOMIC DNA]</scope>
    <source>
        <strain evidence="2">SK1302</strain>
    </source>
</reference>
<dbReference type="EMBL" id="AEDY01000005">
    <property type="protein sequence ID" value="EFO55257.1"/>
    <property type="molecule type" value="Genomic_DNA"/>
</dbReference>
<dbReference type="GO" id="GO:0016740">
    <property type="term" value="F:transferase activity"/>
    <property type="evidence" value="ECO:0007669"/>
    <property type="project" value="UniProtKB-KW"/>
</dbReference>
<protein>
    <submittedName>
        <fullName evidence="2">Glutamine amidotransferase subunit PdxT</fullName>
        <ecNumber evidence="2">2.6.-.-</ecNumber>
    </submittedName>
</protein>
<dbReference type="InterPro" id="IPR029062">
    <property type="entry name" value="Class_I_gatase-like"/>
</dbReference>
<organism evidence="2">
    <name type="scientific">Streptococcus infantis SK1302</name>
    <dbReference type="NCBI Taxonomy" id="871237"/>
    <lineage>
        <taxon>Bacteria</taxon>
        <taxon>Bacillati</taxon>
        <taxon>Bacillota</taxon>
        <taxon>Bacilli</taxon>
        <taxon>Lactobacillales</taxon>
        <taxon>Streptococcaceae</taxon>
        <taxon>Streptococcus</taxon>
    </lineage>
</organism>
<keyword evidence="2" id="KW-0315">Glutamine amidotransferase</keyword>